<proteinExistence type="predicted"/>
<reference evidence="1 2" key="1">
    <citation type="submission" date="2024-02" db="EMBL/GenBank/DDBJ databases">
        <title>First draft genome assembly of two strains of Seiridium cardinale.</title>
        <authorList>
            <person name="Emiliani G."/>
            <person name="Scali E."/>
        </authorList>
    </citation>
    <scope>NUCLEOTIDE SEQUENCE [LARGE SCALE GENOMIC DNA]</scope>
    <source>
        <strain evidence="1 2">BM-138-000479</strain>
    </source>
</reference>
<name>A0ABR2XSZ8_9PEZI</name>
<sequence>MRSFKELPLLPQNDRYRRSWVENRIFELYGISTQGLPRDVRAGIKCLLQRAGFTCAKFYLPRSREWCHLELPHQDRMMQARRLLEGARVFGQTLRTRDASSPFGASGPSTPLGPGGWPLQLALPLRLLSPPVLPQPVVPEQVIYHLVSLNEASLIANMSYASLPSSSVTNTTAPAGDSVIIKKEEEAVVIKKEEDEEEEEDNKDF</sequence>
<evidence type="ECO:0000313" key="2">
    <source>
        <dbReference type="Proteomes" id="UP001465668"/>
    </source>
</evidence>
<keyword evidence="2" id="KW-1185">Reference proteome</keyword>
<accession>A0ABR2XSZ8</accession>
<dbReference type="Proteomes" id="UP001465668">
    <property type="component" value="Unassembled WGS sequence"/>
</dbReference>
<comment type="caution">
    <text evidence="1">The sequence shown here is derived from an EMBL/GenBank/DDBJ whole genome shotgun (WGS) entry which is preliminary data.</text>
</comment>
<protein>
    <submittedName>
        <fullName evidence="1">Uncharacterized protein</fullName>
    </submittedName>
</protein>
<organism evidence="1 2">
    <name type="scientific">Seiridium cardinale</name>
    <dbReference type="NCBI Taxonomy" id="138064"/>
    <lineage>
        <taxon>Eukaryota</taxon>
        <taxon>Fungi</taxon>
        <taxon>Dikarya</taxon>
        <taxon>Ascomycota</taxon>
        <taxon>Pezizomycotina</taxon>
        <taxon>Sordariomycetes</taxon>
        <taxon>Xylariomycetidae</taxon>
        <taxon>Amphisphaeriales</taxon>
        <taxon>Sporocadaceae</taxon>
        <taxon>Seiridium</taxon>
    </lineage>
</organism>
<gene>
    <name evidence="1" type="ORF">SCAR479_06448</name>
</gene>
<evidence type="ECO:0000313" key="1">
    <source>
        <dbReference type="EMBL" id="KAK9776710.1"/>
    </source>
</evidence>
<dbReference type="EMBL" id="JARVKM010000025">
    <property type="protein sequence ID" value="KAK9776710.1"/>
    <property type="molecule type" value="Genomic_DNA"/>
</dbReference>